<accession>A0A517TC69</accession>
<dbReference type="Gene3D" id="3.40.50.300">
    <property type="entry name" value="P-loop containing nucleotide triphosphate hydrolases"/>
    <property type="match status" value="1"/>
</dbReference>
<evidence type="ECO:0000313" key="9">
    <source>
        <dbReference type="EMBL" id="QDT65975.1"/>
    </source>
</evidence>
<name>A0A517TC69_9PLAN</name>
<sequence length="348" mass="38873">MSEATLLLPENDILQLVFGERDRFRRQIRDATGVEIVHRDGEIRFFGDEPAVGQCQGLMKALVTTARRRGQVDESDVRNAIERAGFVEAESIVTTPAPPKSEIQKNTALRRPKLYKQPSSEQQTEHTVDLHERGRTVRPKSPGQDGYLRAMDDNDLVFCIGPAGCGKTYLAVAAAIKALREERVRKIVLVRPAVEAGEKLGFLPGDMLAKVNPYLRPLLDSLVDMLDFEQVERYMAKDVVEIVPLAFMRGRTLNETFIILDEAQNTTVTQMKMFLTRMGEGSQIVVTGDTTQIDLPSNVDSGLNDAVQRLGVIEGVSVVKLGRDDIVRHRLVREIVHAYDQDGKNHSQ</sequence>
<dbReference type="InterPro" id="IPR051451">
    <property type="entry name" value="PhoH2-like"/>
</dbReference>
<dbReference type="FunFam" id="3.40.50.300:FF:000013">
    <property type="entry name" value="PhoH family ATPase"/>
    <property type="match status" value="1"/>
</dbReference>
<comment type="similarity">
    <text evidence="2">Belongs to the PhoH family.</text>
</comment>
<feature type="compositionally biased region" description="Basic and acidic residues" evidence="7">
    <location>
        <begin position="123"/>
        <end position="135"/>
    </location>
</feature>
<feature type="domain" description="PhoH-like protein" evidence="8">
    <location>
        <begin position="137"/>
        <end position="340"/>
    </location>
</feature>
<dbReference type="InterPro" id="IPR003714">
    <property type="entry name" value="PhoH"/>
</dbReference>
<dbReference type="RefSeq" id="WP_145264696.1">
    <property type="nucleotide sequence ID" value="NZ_CP036316.1"/>
</dbReference>
<dbReference type="Pfam" id="PF02562">
    <property type="entry name" value="PhoH"/>
    <property type="match status" value="1"/>
</dbReference>
<keyword evidence="10" id="KW-1185">Reference proteome</keyword>
<keyword evidence="3" id="KW-0963">Cytoplasm</keyword>
<dbReference type="Proteomes" id="UP000319976">
    <property type="component" value="Chromosome"/>
</dbReference>
<dbReference type="GO" id="GO:0005524">
    <property type="term" value="F:ATP binding"/>
    <property type="evidence" value="ECO:0007669"/>
    <property type="project" value="UniProtKB-KW"/>
</dbReference>
<comment type="subcellular location">
    <subcellularLocation>
        <location evidence="1">Cytoplasm</location>
    </subcellularLocation>
</comment>
<keyword evidence="5" id="KW-0067">ATP-binding</keyword>
<dbReference type="EMBL" id="CP036316">
    <property type="protein sequence ID" value="QDT65975.1"/>
    <property type="molecule type" value="Genomic_DNA"/>
</dbReference>
<dbReference type="InterPro" id="IPR027417">
    <property type="entry name" value="P-loop_NTPase"/>
</dbReference>
<dbReference type="PANTHER" id="PTHR30473">
    <property type="entry name" value="PROTEIN PHOH"/>
    <property type="match status" value="1"/>
</dbReference>
<evidence type="ECO:0000256" key="7">
    <source>
        <dbReference type="SAM" id="MobiDB-lite"/>
    </source>
</evidence>
<reference evidence="9 10" key="1">
    <citation type="submission" date="2019-02" db="EMBL/GenBank/DDBJ databases">
        <title>Deep-cultivation of Planctomycetes and their phenomic and genomic characterization uncovers novel biology.</title>
        <authorList>
            <person name="Wiegand S."/>
            <person name="Jogler M."/>
            <person name="Boedeker C."/>
            <person name="Pinto D."/>
            <person name="Vollmers J."/>
            <person name="Rivas-Marin E."/>
            <person name="Kohn T."/>
            <person name="Peeters S.H."/>
            <person name="Heuer A."/>
            <person name="Rast P."/>
            <person name="Oberbeckmann S."/>
            <person name="Bunk B."/>
            <person name="Jeske O."/>
            <person name="Meyerdierks A."/>
            <person name="Storesund J.E."/>
            <person name="Kallscheuer N."/>
            <person name="Luecker S."/>
            <person name="Lage O.M."/>
            <person name="Pohl T."/>
            <person name="Merkel B.J."/>
            <person name="Hornburger P."/>
            <person name="Mueller R.-W."/>
            <person name="Bruemmer F."/>
            <person name="Labrenz M."/>
            <person name="Spormann A.M."/>
            <person name="Op den Camp H."/>
            <person name="Overmann J."/>
            <person name="Amann R."/>
            <person name="Jetten M.S.M."/>
            <person name="Mascher T."/>
            <person name="Medema M.H."/>
            <person name="Devos D.P."/>
            <person name="Kaster A.-K."/>
            <person name="Ovreas L."/>
            <person name="Rohde M."/>
            <person name="Galperin M.Y."/>
            <person name="Jogler C."/>
        </authorList>
    </citation>
    <scope>NUCLEOTIDE SEQUENCE [LARGE SCALE GENOMIC DNA]</scope>
    <source>
        <strain evidence="9 10">V22</strain>
    </source>
</reference>
<evidence type="ECO:0000256" key="2">
    <source>
        <dbReference type="ARBA" id="ARBA00010393"/>
    </source>
</evidence>
<evidence type="ECO:0000259" key="8">
    <source>
        <dbReference type="Pfam" id="PF02562"/>
    </source>
</evidence>
<evidence type="ECO:0000256" key="6">
    <source>
        <dbReference type="ARBA" id="ARBA00039970"/>
    </source>
</evidence>
<dbReference type="OrthoDB" id="9773137at2"/>
<evidence type="ECO:0000256" key="5">
    <source>
        <dbReference type="ARBA" id="ARBA00022840"/>
    </source>
</evidence>
<evidence type="ECO:0000313" key="10">
    <source>
        <dbReference type="Proteomes" id="UP000319976"/>
    </source>
</evidence>
<dbReference type="GO" id="GO:0005829">
    <property type="term" value="C:cytosol"/>
    <property type="evidence" value="ECO:0007669"/>
    <property type="project" value="TreeGrafter"/>
</dbReference>
<evidence type="ECO:0000256" key="4">
    <source>
        <dbReference type="ARBA" id="ARBA00022741"/>
    </source>
</evidence>
<dbReference type="AlphaFoldDB" id="A0A517TC69"/>
<dbReference type="SUPFAM" id="SSF52540">
    <property type="entry name" value="P-loop containing nucleoside triphosphate hydrolases"/>
    <property type="match status" value="1"/>
</dbReference>
<dbReference type="KEGG" id="chya:V22_32390"/>
<proteinExistence type="inferred from homology"/>
<feature type="region of interest" description="Disordered" evidence="7">
    <location>
        <begin position="92"/>
        <end position="146"/>
    </location>
</feature>
<evidence type="ECO:0000256" key="1">
    <source>
        <dbReference type="ARBA" id="ARBA00004496"/>
    </source>
</evidence>
<dbReference type="PANTHER" id="PTHR30473:SF1">
    <property type="entry name" value="PHOH-LIKE PROTEIN"/>
    <property type="match status" value="1"/>
</dbReference>
<organism evidence="9 10">
    <name type="scientific">Calycomorphotria hydatis</name>
    <dbReference type="NCBI Taxonomy" id="2528027"/>
    <lineage>
        <taxon>Bacteria</taxon>
        <taxon>Pseudomonadati</taxon>
        <taxon>Planctomycetota</taxon>
        <taxon>Planctomycetia</taxon>
        <taxon>Planctomycetales</taxon>
        <taxon>Planctomycetaceae</taxon>
        <taxon>Calycomorphotria</taxon>
    </lineage>
</organism>
<evidence type="ECO:0000256" key="3">
    <source>
        <dbReference type="ARBA" id="ARBA00022490"/>
    </source>
</evidence>
<protein>
    <recommendedName>
        <fullName evidence="6">PhoH-like protein</fullName>
    </recommendedName>
</protein>
<keyword evidence="4" id="KW-0547">Nucleotide-binding</keyword>
<gene>
    <name evidence="9" type="ORF">V22_32390</name>
</gene>